<name>A0A375FKA5_9BURK</name>
<accession>A0A375FKA5</accession>
<gene>
    <name evidence="1" type="ORF">CBM2594_A41034</name>
</gene>
<protein>
    <submittedName>
        <fullName evidence="1">Uncharacterized protein</fullName>
    </submittedName>
</protein>
<reference evidence="1 2" key="1">
    <citation type="submission" date="2018-01" db="EMBL/GenBank/DDBJ databases">
        <authorList>
            <person name="Clerissi C."/>
        </authorList>
    </citation>
    <scope>NUCLEOTIDE SEQUENCE [LARGE SCALE GENOMIC DNA]</scope>
    <source>
        <strain evidence="1">Cupriavidus taiwanensis STM 6021</strain>
    </source>
</reference>
<evidence type="ECO:0000313" key="1">
    <source>
        <dbReference type="EMBL" id="SPC09711.1"/>
    </source>
</evidence>
<organism evidence="1 2">
    <name type="scientific">Cupriavidus taiwanensis</name>
    <dbReference type="NCBI Taxonomy" id="164546"/>
    <lineage>
        <taxon>Bacteria</taxon>
        <taxon>Pseudomonadati</taxon>
        <taxon>Pseudomonadota</taxon>
        <taxon>Betaproteobacteria</taxon>
        <taxon>Burkholderiales</taxon>
        <taxon>Burkholderiaceae</taxon>
        <taxon>Cupriavidus</taxon>
    </lineage>
</organism>
<dbReference type="AlphaFoldDB" id="A0A375FKA5"/>
<comment type="caution">
    <text evidence="1">The sequence shown here is derived from an EMBL/GenBank/DDBJ whole genome shotgun (WGS) entry which is preliminary data.</text>
</comment>
<dbReference type="EMBL" id="OGUU01000008">
    <property type="protein sequence ID" value="SPC09711.1"/>
    <property type="molecule type" value="Genomic_DNA"/>
</dbReference>
<proteinExistence type="predicted"/>
<dbReference type="Proteomes" id="UP000257139">
    <property type="component" value="Chromosome CBM2594_a"/>
</dbReference>
<evidence type="ECO:0000313" key="2">
    <source>
        <dbReference type="Proteomes" id="UP000257139"/>
    </source>
</evidence>
<sequence length="70" mass="7686">MRAPSPAPNSWPMCARQRRSRRSVRGGSTNRCWSAGPGHPPRRQPESLARVRTLALRTTVQTAPSRPGAP</sequence>